<reference evidence="3" key="1">
    <citation type="submission" date="2019-09" db="UniProtKB">
        <authorList>
            <consortium name="WormBaseParasite"/>
        </authorList>
    </citation>
    <scope>IDENTIFICATION</scope>
</reference>
<keyword evidence="2" id="KW-1185">Reference proteome</keyword>
<name>A0A183GU71_HELPZ</name>
<dbReference type="Proteomes" id="UP000050761">
    <property type="component" value="Unassembled WGS sequence"/>
</dbReference>
<dbReference type="WBParaSite" id="HPBE_0002624101-mRNA-1">
    <property type="protein sequence ID" value="HPBE_0002624101-mRNA-1"/>
    <property type="gene ID" value="HPBE_0002624101"/>
</dbReference>
<feature type="region of interest" description="Disordered" evidence="1">
    <location>
        <begin position="19"/>
        <end position="58"/>
    </location>
</feature>
<accession>A0A183GU71</accession>
<dbReference type="AlphaFoldDB" id="A0A183GU71"/>
<evidence type="ECO:0000313" key="2">
    <source>
        <dbReference type="Proteomes" id="UP000050761"/>
    </source>
</evidence>
<organism evidence="2 3">
    <name type="scientific">Heligmosomoides polygyrus</name>
    <name type="common">Parasitic roundworm</name>
    <dbReference type="NCBI Taxonomy" id="6339"/>
    <lineage>
        <taxon>Eukaryota</taxon>
        <taxon>Metazoa</taxon>
        <taxon>Ecdysozoa</taxon>
        <taxon>Nematoda</taxon>
        <taxon>Chromadorea</taxon>
        <taxon>Rhabditida</taxon>
        <taxon>Rhabditina</taxon>
        <taxon>Rhabditomorpha</taxon>
        <taxon>Strongyloidea</taxon>
        <taxon>Heligmosomidae</taxon>
        <taxon>Heligmosomoides</taxon>
    </lineage>
</organism>
<proteinExistence type="predicted"/>
<sequence length="58" mass="6213">LDAITEKLSQLEAPTLNSAAKADANGRGKAGRVDQTESSGYVNAYKNKDTYDKSHGKQ</sequence>
<evidence type="ECO:0000313" key="3">
    <source>
        <dbReference type="WBParaSite" id="HPBE_0002624101-mRNA-1"/>
    </source>
</evidence>
<feature type="compositionally biased region" description="Basic and acidic residues" evidence="1">
    <location>
        <begin position="46"/>
        <end position="58"/>
    </location>
</feature>
<evidence type="ECO:0000256" key="1">
    <source>
        <dbReference type="SAM" id="MobiDB-lite"/>
    </source>
</evidence>
<protein>
    <submittedName>
        <fullName evidence="3">Movement protein</fullName>
    </submittedName>
</protein>